<keyword evidence="3 5" id="KW-0238">DNA-binding</keyword>
<dbReference type="CDD" id="cd00397">
    <property type="entry name" value="DNA_BRE_C"/>
    <property type="match status" value="1"/>
</dbReference>
<comment type="caution">
    <text evidence="8">The sequence shown here is derived from an EMBL/GenBank/DDBJ whole genome shotgun (WGS) entry which is preliminary data.</text>
</comment>
<organism evidence="8 9">
    <name type="scientific">Mycobacterium simiae</name>
    <name type="common">Mycobacterium habana</name>
    <dbReference type="NCBI Taxonomy" id="1784"/>
    <lineage>
        <taxon>Bacteria</taxon>
        <taxon>Bacillati</taxon>
        <taxon>Actinomycetota</taxon>
        <taxon>Actinomycetes</taxon>
        <taxon>Mycobacteriales</taxon>
        <taxon>Mycobacteriaceae</taxon>
        <taxon>Mycobacterium</taxon>
        <taxon>Mycobacterium simiae complex</taxon>
    </lineage>
</organism>
<dbReference type="InterPro" id="IPR013762">
    <property type="entry name" value="Integrase-like_cat_sf"/>
</dbReference>
<dbReference type="EMBL" id="MZZM01000006">
    <property type="protein sequence ID" value="ORJ63840.1"/>
    <property type="molecule type" value="Genomic_DNA"/>
</dbReference>
<dbReference type="RefSeq" id="WP_084948547.1">
    <property type="nucleotide sequence ID" value="NZ_MZZM01000006.1"/>
</dbReference>
<dbReference type="Gene3D" id="1.10.150.130">
    <property type="match status" value="1"/>
</dbReference>
<dbReference type="SUPFAM" id="SSF56349">
    <property type="entry name" value="DNA breaking-rejoining enzymes"/>
    <property type="match status" value="1"/>
</dbReference>
<keyword evidence="2" id="KW-0229">DNA integration</keyword>
<dbReference type="InterPro" id="IPR010998">
    <property type="entry name" value="Integrase_recombinase_N"/>
</dbReference>
<dbReference type="Proteomes" id="UP000193040">
    <property type="component" value="Unassembled WGS sequence"/>
</dbReference>
<evidence type="ECO:0000259" key="7">
    <source>
        <dbReference type="PROSITE" id="PS51900"/>
    </source>
</evidence>
<dbReference type="PROSITE" id="PS51900">
    <property type="entry name" value="CB"/>
    <property type="match status" value="1"/>
</dbReference>
<dbReference type="PROSITE" id="PS51898">
    <property type="entry name" value="TYR_RECOMBINASE"/>
    <property type="match status" value="1"/>
</dbReference>
<dbReference type="GO" id="GO:0003677">
    <property type="term" value="F:DNA binding"/>
    <property type="evidence" value="ECO:0007669"/>
    <property type="project" value="UniProtKB-UniRule"/>
</dbReference>
<dbReference type="Gene3D" id="1.10.443.10">
    <property type="entry name" value="Intergrase catalytic core"/>
    <property type="match status" value="1"/>
</dbReference>
<dbReference type="InterPro" id="IPR044068">
    <property type="entry name" value="CB"/>
</dbReference>
<proteinExistence type="inferred from homology"/>
<dbReference type="Pfam" id="PF26003">
    <property type="entry name" value="Integrase_N_phage"/>
    <property type="match status" value="1"/>
</dbReference>
<comment type="similarity">
    <text evidence="1">Belongs to the 'phage' integrase family.</text>
</comment>
<keyword evidence="4" id="KW-0233">DNA recombination</keyword>
<dbReference type="GO" id="GO:0015074">
    <property type="term" value="P:DNA integration"/>
    <property type="evidence" value="ECO:0007669"/>
    <property type="project" value="UniProtKB-KW"/>
</dbReference>
<evidence type="ECO:0000313" key="8">
    <source>
        <dbReference type="EMBL" id="ORJ63840.1"/>
    </source>
</evidence>
<dbReference type="AlphaFoldDB" id="A0A1X0YF76"/>
<dbReference type="InterPro" id="IPR050808">
    <property type="entry name" value="Phage_Integrase"/>
</dbReference>
<protein>
    <recommendedName>
        <fullName evidence="10">Site-specific integrase</fullName>
    </recommendedName>
</protein>
<evidence type="ECO:0000256" key="5">
    <source>
        <dbReference type="PROSITE-ProRule" id="PRU01248"/>
    </source>
</evidence>
<dbReference type="InterPro" id="IPR002104">
    <property type="entry name" value="Integrase_catalytic"/>
</dbReference>
<keyword evidence="9" id="KW-1185">Reference proteome</keyword>
<accession>A0A1X0YF76</accession>
<dbReference type="PANTHER" id="PTHR30629:SF2">
    <property type="entry name" value="PROPHAGE INTEGRASE INTS-RELATED"/>
    <property type="match status" value="1"/>
</dbReference>
<reference evidence="8 9" key="1">
    <citation type="submission" date="2017-03" db="EMBL/GenBank/DDBJ databases">
        <title>Genomic insights into Mycobacterium simiae human colonization.</title>
        <authorList>
            <person name="Steffani J.L."/>
            <person name="Brunck M.E."/>
            <person name="Cruz E."/>
            <person name="Montiel R."/>
            <person name="Barona F."/>
        </authorList>
    </citation>
    <scope>NUCLEOTIDE SEQUENCE [LARGE SCALE GENOMIC DNA]</scope>
    <source>
        <strain evidence="8 9">MsiGto</strain>
    </source>
</reference>
<dbReference type="GO" id="GO:0006310">
    <property type="term" value="P:DNA recombination"/>
    <property type="evidence" value="ECO:0007669"/>
    <property type="project" value="UniProtKB-KW"/>
</dbReference>
<dbReference type="PANTHER" id="PTHR30629">
    <property type="entry name" value="PROPHAGE INTEGRASE"/>
    <property type="match status" value="1"/>
</dbReference>
<name>A0A1X0YF76_MYCSI</name>
<dbReference type="InterPro" id="IPR058717">
    <property type="entry name" value="Phage_L5_Integrase_N"/>
</dbReference>
<evidence type="ECO:0000256" key="3">
    <source>
        <dbReference type="ARBA" id="ARBA00023125"/>
    </source>
</evidence>
<evidence type="ECO:0008006" key="10">
    <source>
        <dbReference type="Google" id="ProtNLM"/>
    </source>
</evidence>
<evidence type="ECO:0000313" key="9">
    <source>
        <dbReference type="Proteomes" id="UP000193040"/>
    </source>
</evidence>
<evidence type="ECO:0000256" key="1">
    <source>
        <dbReference type="ARBA" id="ARBA00008857"/>
    </source>
</evidence>
<feature type="domain" description="Core-binding (CB)" evidence="7">
    <location>
        <begin position="83"/>
        <end position="161"/>
    </location>
</feature>
<feature type="domain" description="Tyr recombinase" evidence="6">
    <location>
        <begin position="183"/>
        <end position="376"/>
    </location>
</feature>
<dbReference type="InterPro" id="IPR011010">
    <property type="entry name" value="DNA_brk_join_enz"/>
</dbReference>
<evidence type="ECO:0000259" key="6">
    <source>
        <dbReference type="PROSITE" id="PS51898"/>
    </source>
</evidence>
<evidence type="ECO:0000256" key="4">
    <source>
        <dbReference type="ARBA" id="ARBA00023172"/>
    </source>
</evidence>
<sequence>MSGKSGHRAWGHIKRQRTKAPSYQASFIGPDLRRHYAPHTFSSRMNAEAWLVRERDYRDRCSSSGDRWKPPAERATEKKAEVLLFGDYGKRVIDQRKLSPRTRIEYESKWSALIEPTFGKVAVSDLNPTAVRAWYSALDATKERRNSHAYGILSMICNTAVKDGLLERNPCMIVGAMSTKPKPNVKPITIAELHTIADKLGANENHARFKALVLLAGWCGLRIGEVTELRRKDISAKCDIVSITRAVNHRSGKCILGPTKTGETRDVDIPPHIQADIKDHLALYVSSDPDDLLFKPARGGCHLNDRVFNKDVFQKAAKDVGREDLSAHDLRRFAGTTNARVGATMAENMRRLGHRTFKAAMLYQHAYDDSGKKLAADLSAHALAELKGDGHTATG</sequence>
<evidence type="ECO:0000256" key="2">
    <source>
        <dbReference type="ARBA" id="ARBA00022908"/>
    </source>
</evidence>
<dbReference type="Pfam" id="PF00589">
    <property type="entry name" value="Phage_integrase"/>
    <property type="match status" value="1"/>
</dbReference>
<gene>
    <name evidence="8" type="ORF">B5M45_04695</name>
</gene>